<proteinExistence type="predicted"/>
<protein>
    <submittedName>
        <fullName evidence="1">Uncharacterized protein</fullName>
    </submittedName>
</protein>
<dbReference type="EMBL" id="VSSQ01050118">
    <property type="protein sequence ID" value="MPN04185.1"/>
    <property type="molecule type" value="Genomic_DNA"/>
</dbReference>
<gene>
    <name evidence="1" type="ORF">SDC9_151421</name>
</gene>
<dbReference type="AlphaFoldDB" id="A0A645EQ90"/>
<evidence type="ECO:0000313" key="1">
    <source>
        <dbReference type="EMBL" id="MPN04185.1"/>
    </source>
</evidence>
<name>A0A645EQ90_9ZZZZ</name>
<sequence>MLLGENFRRRKQGALFSVCRGNAERVDRNRRFTGADVALQQTVHRGRFSHVCRNLLDDAKLRFRGRERELRKILLKYAARVERKAVLANPIRLLQL</sequence>
<organism evidence="1">
    <name type="scientific">bioreactor metagenome</name>
    <dbReference type="NCBI Taxonomy" id="1076179"/>
    <lineage>
        <taxon>unclassified sequences</taxon>
        <taxon>metagenomes</taxon>
        <taxon>ecological metagenomes</taxon>
    </lineage>
</organism>
<reference evidence="1" key="1">
    <citation type="submission" date="2019-08" db="EMBL/GenBank/DDBJ databases">
        <authorList>
            <person name="Kucharzyk K."/>
            <person name="Murdoch R.W."/>
            <person name="Higgins S."/>
            <person name="Loffler F."/>
        </authorList>
    </citation>
    <scope>NUCLEOTIDE SEQUENCE</scope>
</reference>
<accession>A0A645EQ90</accession>
<comment type="caution">
    <text evidence="1">The sequence shown here is derived from an EMBL/GenBank/DDBJ whole genome shotgun (WGS) entry which is preliminary data.</text>
</comment>